<dbReference type="EMBL" id="PSNW01000001">
    <property type="protein sequence ID" value="PPE76048.1"/>
    <property type="molecule type" value="Genomic_DNA"/>
</dbReference>
<keyword evidence="1" id="KW-0732">Signal</keyword>
<reference evidence="2 3" key="1">
    <citation type="submission" date="2018-02" db="EMBL/GenBank/DDBJ databases">
        <title>Genome sequencing of Solimonas sp. HR-BB.</title>
        <authorList>
            <person name="Lee Y."/>
            <person name="Jeon C.O."/>
        </authorList>
    </citation>
    <scope>NUCLEOTIDE SEQUENCE [LARGE SCALE GENOMIC DNA]</scope>
    <source>
        <strain evidence="2 3">HR-BB</strain>
    </source>
</reference>
<dbReference type="Pfam" id="PF07044">
    <property type="entry name" value="DUF1329"/>
    <property type="match status" value="1"/>
</dbReference>
<dbReference type="InterPro" id="IPR010752">
    <property type="entry name" value="DUF1329"/>
</dbReference>
<comment type="caution">
    <text evidence="2">The sequence shown here is derived from an EMBL/GenBank/DDBJ whole genome shotgun (WGS) entry which is preliminary data.</text>
</comment>
<accession>A0A2S5TMN4</accession>
<proteinExistence type="predicted"/>
<dbReference type="Gene3D" id="2.50.20.10">
    <property type="entry name" value="Lipoprotein localisation LolA/LolB/LppX"/>
    <property type="match status" value="1"/>
</dbReference>
<dbReference type="CDD" id="cd16329">
    <property type="entry name" value="LolA_like"/>
    <property type="match status" value="1"/>
</dbReference>
<feature type="signal peptide" evidence="1">
    <location>
        <begin position="1"/>
        <end position="23"/>
    </location>
</feature>
<dbReference type="AlphaFoldDB" id="A0A2S5TMN4"/>
<organism evidence="2 3">
    <name type="scientific">Solimonas fluminis</name>
    <dbReference type="NCBI Taxonomy" id="2086571"/>
    <lineage>
        <taxon>Bacteria</taxon>
        <taxon>Pseudomonadati</taxon>
        <taxon>Pseudomonadota</taxon>
        <taxon>Gammaproteobacteria</taxon>
        <taxon>Nevskiales</taxon>
        <taxon>Nevskiaceae</taxon>
        <taxon>Solimonas</taxon>
    </lineage>
</organism>
<name>A0A2S5TMN4_9GAMM</name>
<gene>
    <name evidence="2" type="ORF">C3942_03025</name>
</gene>
<feature type="chain" id="PRO_5015726639" evidence="1">
    <location>
        <begin position="24"/>
        <end position="451"/>
    </location>
</feature>
<sequence length="451" mass="50433">MFKAMAMAGATAVALGLPPAALAKVPAAEAGRLGKELTPVGAEPGANKDGSIPAWVPARQRGALKGEFPNDAAIDAEKPLFTITKANMGQYADKLTQGHQKLLKTYDSYKMNVYPSHRMATFPDAILKATAENAVNCEMVGTDTPDNCRLGFPFPIPKSGAEPIWNHKMKWRGEAQTRFNNQMIVQPNGQFQLTKIIEDVSFGYASIKNPVPVTKNSGEFLKYLSKTVEPPRMAGTFILVHEKAGTGAEGRAAWLYSPGLKRIRRAPTVCCDNPYEGTDGHQFYDQVDMFNGVLERYNWKLLGKKEMYIPYNSNKIAGPKVKYKDIAKAKHVNPELPRYELHRVWVVEAELKPGTSHTFKKRRFYIDEDSWNIVAVDDYDKRDELYQFQEGHLIFAYNILAATTVPEIIYHFTSGRYFVTAAFNEDKPNDSSVSFNADYFSASSVQKMTTK</sequence>
<dbReference type="OrthoDB" id="6751304at2"/>
<keyword evidence="3" id="KW-1185">Reference proteome</keyword>
<evidence type="ECO:0000256" key="1">
    <source>
        <dbReference type="SAM" id="SignalP"/>
    </source>
</evidence>
<protein>
    <submittedName>
        <fullName evidence="2">DUF1329 domain-containing protein</fullName>
    </submittedName>
</protein>
<dbReference type="Proteomes" id="UP000238220">
    <property type="component" value="Unassembled WGS sequence"/>
</dbReference>
<evidence type="ECO:0000313" key="2">
    <source>
        <dbReference type="EMBL" id="PPE76048.1"/>
    </source>
</evidence>
<evidence type="ECO:0000313" key="3">
    <source>
        <dbReference type="Proteomes" id="UP000238220"/>
    </source>
</evidence>